<evidence type="ECO:0000313" key="3">
    <source>
        <dbReference type="Proteomes" id="UP000009256"/>
    </source>
</evidence>
<dbReference type="OrthoDB" id="1715847at2"/>
<dbReference type="HOGENOM" id="CLU_1021887_0_0_9"/>
<dbReference type="STRING" id="632335.Calkr_2320"/>
<keyword evidence="3" id="KW-1185">Reference proteome</keyword>
<evidence type="ECO:0000256" key="1">
    <source>
        <dbReference type="SAM" id="MobiDB-lite"/>
    </source>
</evidence>
<accession>E4S6Y8</accession>
<dbReference type="KEGG" id="cki:Calkr_2320"/>
<name>E4S6Y8_CALA7</name>
<reference evidence="2 3" key="2">
    <citation type="journal article" date="2011" name="J. Bacteriol.">
        <title>Complete genome sequences for the anaerobic, extremely thermophilic plant biomass-degrading bacteria Caldicellulosiruptor hydrothermalis, Caldicellulosiruptor kristjanssonii, Caldicellulosiruptor kronotskyensis, Caldicellulosiruptor owensenis, and Caldicellulosiruptor lactoaceticus.</title>
        <authorList>
            <person name="Blumer-Schuette S.E."/>
            <person name="Ozdemir I."/>
            <person name="Mistry D."/>
            <person name="Lucas S."/>
            <person name="Lapidus A."/>
            <person name="Cheng J.F."/>
            <person name="Goodwin L.A."/>
            <person name="Pitluck S."/>
            <person name="Land M.L."/>
            <person name="Hauser L.J."/>
            <person name="Woyke T."/>
            <person name="Mikhailova N."/>
            <person name="Pati A."/>
            <person name="Kyrpides N.C."/>
            <person name="Ivanova N."/>
            <person name="Detter J.C."/>
            <person name="Walston-Davenport K."/>
            <person name="Han S."/>
            <person name="Adams M.W."/>
            <person name="Kelly R.M."/>
        </authorList>
    </citation>
    <scope>NUCLEOTIDE SEQUENCE [LARGE SCALE GENOMIC DNA]</scope>
    <source>
        <strain evidence="3">ATCC 700853 / DSM 12137 / I77R1B</strain>
    </source>
</reference>
<proteinExistence type="predicted"/>
<feature type="region of interest" description="Disordered" evidence="1">
    <location>
        <begin position="170"/>
        <end position="199"/>
    </location>
</feature>
<feature type="compositionally biased region" description="Polar residues" evidence="1">
    <location>
        <begin position="174"/>
        <end position="192"/>
    </location>
</feature>
<protein>
    <submittedName>
        <fullName evidence="2">Uncharacterized protein</fullName>
    </submittedName>
</protein>
<dbReference type="RefSeq" id="WP_013433491.1">
    <property type="nucleotide sequence ID" value="NC_014721.1"/>
</dbReference>
<evidence type="ECO:0000313" key="2">
    <source>
        <dbReference type="EMBL" id="ADQ41771.1"/>
    </source>
</evidence>
<dbReference type="AlphaFoldDB" id="E4S6Y8"/>
<dbReference type="Proteomes" id="UP000009256">
    <property type="component" value="Chromosome"/>
</dbReference>
<gene>
    <name evidence="2" type="ordered locus">Calkr_2320</name>
</gene>
<sequence>MSISKSTKAYMSLILILSFIVTMLVVPWNISRAQSNATKNSQPDLIGVVKSISGSKITIYIAKLSSQSDGRGFGRSRVELTNKTQTITVSSKTSIVTRVFQNGQITEKKLSTKDLKTNNVLYIWYADSKKTNISKILVQGTYDPYQTPELIGVIKKVESSRITITVATIERPQPGQNTSNNQPQQRLASQPPQGGFGRGMMNLKLSSQTKTIAISKSTVIVTRTFQNGQMTEKKLTIKDLKANNIVYIWYSDSKKTTAKRIMVMGTYSQSSK</sequence>
<reference key="1">
    <citation type="submission" date="2010-11" db="EMBL/GenBank/DDBJ databases">
        <title>Complete sequence of chromosome of Caldicellulosiruptor kristjanssonii 177R1B.</title>
        <authorList>
            <consortium name="US DOE Joint Genome Institute"/>
            <person name="Lucas S."/>
            <person name="Copeland A."/>
            <person name="Lapidus A."/>
            <person name="Cheng J.-F."/>
            <person name="Bruce D."/>
            <person name="Goodwin L."/>
            <person name="Pitluck S."/>
            <person name="Davenport K."/>
            <person name="Detter J.C."/>
            <person name="Han C."/>
            <person name="Tapia R."/>
            <person name="Land M."/>
            <person name="Hauser L."/>
            <person name="Jeffries C."/>
            <person name="Kyrpides N."/>
            <person name="Ivanova N."/>
            <person name="Mikhailova N."/>
            <person name="Blumer-Schuette S.E."/>
            <person name="Kelly R.M."/>
            <person name="Woyke T."/>
        </authorList>
    </citation>
    <scope>NUCLEOTIDE SEQUENCE</scope>
    <source>
        <strain>177R1B</strain>
    </source>
</reference>
<dbReference type="EMBL" id="CP002326">
    <property type="protein sequence ID" value="ADQ41771.1"/>
    <property type="molecule type" value="Genomic_DNA"/>
</dbReference>
<organism evidence="2 3">
    <name type="scientific">Caldicellulosiruptor acetigenus (strain ATCC 700853 / DSM 12137 / I77R1B)</name>
    <name type="common">Caldicellulosiruptor kristjanssonii</name>
    <dbReference type="NCBI Taxonomy" id="632335"/>
    <lineage>
        <taxon>Bacteria</taxon>
        <taxon>Bacillati</taxon>
        <taxon>Bacillota</taxon>
        <taxon>Bacillota incertae sedis</taxon>
        <taxon>Caldicellulosiruptorales</taxon>
        <taxon>Caldicellulosiruptoraceae</taxon>
        <taxon>Caldicellulosiruptor</taxon>
    </lineage>
</organism>